<dbReference type="SUPFAM" id="SSF49584">
    <property type="entry name" value="Periplasmic chaperone C-domain"/>
    <property type="match status" value="1"/>
</dbReference>
<dbReference type="InterPro" id="IPR016148">
    <property type="entry name" value="Pili_assmbl_chaperone_C"/>
</dbReference>
<keyword evidence="3" id="KW-1029">Fimbrium biogenesis</keyword>
<dbReference type="PATRIC" id="fig|1354251.4.peg.2145"/>
<feature type="domain" description="Pili assembly chaperone C-terminal" evidence="9">
    <location>
        <begin position="163"/>
        <end position="220"/>
    </location>
</feature>
<evidence type="ECO:0000313" key="10">
    <source>
        <dbReference type="EMBL" id="OAT32181.1"/>
    </source>
</evidence>
<feature type="signal peptide" evidence="7">
    <location>
        <begin position="1"/>
        <end position="21"/>
    </location>
</feature>
<dbReference type="RefSeq" id="WP_064559120.1">
    <property type="nucleotide sequence ID" value="NZ_LXER01000017.1"/>
</dbReference>
<name>A0A1B7IR50_9ENTR</name>
<dbReference type="InterPro" id="IPR036316">
    <property type="entry name" value="Pili_assmbl_chap_C_dom_sf"/>
</dbReference>
<comment type="caution">
    <text evidence="10">The sequence shown here is derived from an EMBL/GenBank/DDBJ whole genome shotgun (WGS) entry which is preliminary data.</text>
</comment>
<dbReference type="PANTHER" id="PTHR30251:SF11">
    <property type="entry name" value="CHAPERONE PROTEIN FIMC-RELATED"/>
    <property type="match status" value="1"/>
</dbReference>
<dbReference type="InterPro" id="IPR016147">
    <property type="entry name" value="Pili_assmbl_chaperone_N"/>
</dbReference>
<organism evidence="10 11">
    <name type="scientific">Buttiauxella brennerae ATCC 51605</name>
    <dbReference type="NCBI Taxonomy" id="1354251"/>
    <lineage>
        <taxon>Bacteria</taxon>
        <taxon>Pseudomonadati</taxon>
        <taxon>Pseudomonadota</taxon>
        <taxon>Gammaproteobacteria</taxon>
        <taxon>Enterobacterales</taxon>
        <taxon>Enterobacteriaceae</taxon>
        <taxon>Buttiauxella</taxon>
    </lineage>
</organism>
<dbReference type="Gene3D" id="2.60.40.10">
    <property type="entry name" value="Immunoglobulins"/>
    <property type="match status" value="2"/>
</dbReference>
<dbReference type="AlphaFoldDB" id="A0A1B7IR50"/>
<dbReference type="InterPro" id="IPR050643">
    <property type="entry name" value="Periplasmic_pilus_chap"/>
</dbReference>
<evidence type="ECO:0000256" key="2">
    <source>
        <dbReference type="ARBA" id="ARBA00007399"/>
    </source>
</evidence>
<protein>
    <submittedName>
        <fullName evidence="10">FimC family chaperone</fullName>
    </submittedName>
</protein>
<dbReference type="InterPro" id="IPR008962">
    <property type="entry name" value="PapD-like_sf"/>
</dbReference>
<dbReference type="PANTHER" id="PTHR30251">
    <property type="entry name" value="PILUS ASSEMBLY CHAPERONE"/>
    <property type="match status" value="1"/>
</dbReference>
<keyword evidence="11" id="KW-1185">Reference proteome</keyword>
<proteinExistence type="inferred from homology"/>
<feature type="domain" description="Pili assembly chaperone N-terminal" evidence="8">
    <location>
        <begin position="23"/>
        <end position="141"/>
    </location>
</feature>
<dbReference type="Proteomes" id="UP000078410">
    <property type="component" value="Unassembled WGS sequence"/>
</dbReference>
<dbReference type="InterPro" id="IPR013783">
    <property type="entry name" value="Ig-like_fold"/>
</dbReference>
<dbReference type="InterPro" id="IPR001829">
    <property type="entry name" value="Pili_assmbl_chaperone_bac"/>
</dbReference>
<dbReference type="EMBL" id="LXER01000017">
    <property type="protein sequence ID" value="OAT32181.1"/>
    <property type="molecule type" value="Genomic_DNA"/>
</dbReference>
<dbReference type="GO" id="GO:0071555">
    <property type="term" value="P:cell wall organization"/>
    <property type="evidence" value="ECO:0007669"/>
    <property type="project" value="InterPro"/>
</dbReference>
<dbReference type="SUPFAM" id="SSF49354">
    <property type="entry name" value="PapD-like"/>
    <property type="match status" value="1"/>
</dbReference>
<keyword evidence="6" id="KW-0143">Chaperone</keyword>
<evidence type="ECO:0000256" key="7">
    <source>
        <dbReference type="SAM" id="SignalP"/>
    </source>
</evidence>
<dbReference type="OrthoDB" id="9131059at2"/>
<dbReference type="GO" id="GO:0030288">
    <property type="term" value="C:outer membrane-bounded periplasmic space"/>
    <property type="evidence" value="ECO:0007669"/>
    <property type="project" value="InterPro"/>
</dbReference>
<comment type="similarity">
    <text evidence="2">Belongs to the periplasmic pilus chaperone family.</text>
</comment>
<evidence type="ECO:0000256" key="6">
    <source>
        <dbReference type="ARBA" id="ARBA00023186"/>
    </source>
</evidence>
<feature type="chain" id="PRO_5008594349" evidence="7">
    <location>
        <begin position="22"/>
        <end position="231"/>
    </location>
</feature>
<dbReference type="Pfam" id="PF00345">
    <property type="entry name" value="PapD_N"/>
    <property type="match status" value="1"/>
</dbReference>
<comment type="subcellular location">
    <subcellularLocation>
        <location evidence="1">Periplasm</location>
    </subcellularLocation>
</comment>
<evidence type="ECO:0000256" key="3">
    <source>
        <dbReference type="ARBA" id="ARBA00022558"/>
    </source>
</evidence>
<evidence type="ECO:0000259" key="8">
    <source>
        <dbReference type="Pfam" id="PF00345"/>
    </source>
</evidence>
<dbReference type="PRINTS" id="PR00969">
    <property type="entry name" value="CHAPERONPILI"/>
</dbReference>
<evidence type="ECO:0000256" key="5">
    <source>
        <dbReference type="ARBA" id="ARBA00022764"/>
    </source>
</evidence>
<dbReference type="Pfam" id="PF02753">
    <property type="entry name" value="PapD_C"/>
    <property type="match status" value="1"/>
</dbReference>
<evidence type="ECO:0000313" key="11">
    <source>
        <dbReference type="Proteomes" id="UP000078410"/>
    </source>
</evidence>
<keyword evidence="4 7" id="KW-0732">Signal</keyword>
<evidence type="ECO:0000259" key="9">
    <source>
        <dbReference type="Pfam" id="PF02753"/>
    </source>
</evidence>
<dbReference type="FunFam" id="2.60.40.10:FF:000458">
    <property type="entry name" value="Molecular chaperone FimC"/>
    <property type="match status" value="1"/>
</dbReference>
<evidence type="ECO:0000256" key="4">
    <source>
        <dbReference type="ARBA" id="ARBA00022729"/>
    </source>
</evidence>
<gene>
    <name evidence="10" type="ORF">M975_2073</name>
</gene>
<evidence type="ECO:0000256" key="1">
    <source>
        <dbReference type="ARBA" id="ARBA00004418"/>
    </source>
</evidence>
<accession>A0A1B7IR50</accession>
<reference evidence="10 11" key="1">
    <citation type="submission" date="2016-04" db="EMBL/GenBank/DDBJ databases">
        <title>ATOL: Assembling a taxonomically balanced genome-scale reconstruction of the evolutionary history of the Enterobacteriaceae.</title>
        <authorList>
            <person name="Plunkett G.III."/>
            <person name="Neeno-Eckwall E.C."/>
            <person name="Glasner J.D."/>
            <person name="Perna N.T."/>
        </authorList>
    </citation>
    <scope>NUCLEOTIDE SEQUENCE [LARGE SCALE GENOMIC DNA]</scope>
    <source>
        <strain evidence="10 11">ATCC 51605</strain>
    </source>
</reference>
<sequence>MRISLLTVFFMTFTFPFCSHSAGVQVGRTRIIYDASKKEVALPLTNKEKDLPWLIQSWTDIGDGKTRGPFIITPPLFRLDAQKEQNLRITWSGQALPTDHESLFYMNVRTIPAMGKDEDDKNVLRLIYKTRLKLFWRPKGLHGTPVDTCKNLRFINDKNHLLVTNDGDFYSVFDSLKVGNTSLTKAELVAPKATVQFALPTAITSSKVSWRCITDYGNATEEFTSGMKDGA</sequence>
<keyword evidence="5" id="KW-0574">Periplasm</keyword>